<feature type="region of interest" description="Disordered" evidence="1">
    <location>
        <begin position="61"/>
        <end position="86"/>
    </location>
</feature>
<reference evidence="2" key="1">
    <citation type="submission" date="2021-09" db="EMBL/GenBank/DDBJ databases">
        <authorList>
            <person name="Martin H S."/>
        </authorList>
    </citation>
    <scope>NUCLEOTIDE SEQUENCE</scope>
</reference>
<comment type="caution">
    <text evidence="2">The sequence shown here is derived from an EMBL/GenBank/DDBJ whole genome shotgun (WGS) entry which is preliminary data.</text>
</comment>
<evidence type="ECO:0000313" key="2">
    <source>
        <dbReference type="EMBL" id="CAG9563327.1"/>
    </source>
</evidence>
<accession>A0A8J2QLU3</accession>
<evidence type="ECO:0000256" key="1">
    <source>
        <dbReference type="SAM" id="MobiDB-lite"/>
    </source>
</evidence>
<name>A0A8J2QLU3_9NEOP</name>
<evidence type="ECO:0000313" key="3">
    <source>
        <dbReference type="Proteomes" id="UP000789524"/>
    </source>
</evidence>
<dbReference type="AlphaFoldDB" id="A0A8J2QLU3"/>
<protein>
    <submittedName>
        <fullName evidence="2">(African queen) hypothetical protein</fullName>
    </submittedName>
</protein>
<gene>
    <name evidence="2" type="ORF">DCHRY22_LOCUS4483</name>
</gene>
<feature type="region of interest" description="Disordered" evidence="1">
    <location>
        <begin position="1"/>
        <end position="21"/>
    </location>
</feature>
<proteinExistence type="predicted"/>
<keyword evidence="3" id="KW-1185">Reference proteome</keyword>
<organism evidence="2 3">
    <name type="scientific">Danaus chrysippus</name>
    <name type="common">African queen</name>
    <dbReference type="NCBI Taxonomy" id="151541"/>
    <lineage>
        <taxon>Eukaryota</taxon>
        <taxon>Metazoa</taxon>
        <taxon>Ecdysozoa</taxon>
        <taxon>Arthropoda</taxon>
        <taxon>Hexapoda</taxon>
        <taxon>Insecta</taxon>
        <taxon>Pterygota</taxon>
        <taxon>Neoptera</taxon>
        <taxon>Endopterygota</taxon>
        <taxon>Lepidoptera</taxon>
        <taxon>Glossata</taxon>
        <taxon>Ditrysia</taxon>
        <taxon>Papilionoidea</taxon>
        <taxon>Nymphalidae</taxon>
        <taxon>Danainae</taxon>
        <taxon>Danaini</taxon>
        <taxon>Danaina</taxon>
        <taxon>Danaus</taxon>
        <taxon>Anosia</taxon>
    </lineage>
</organism>
<sequence>MNTNNVKPTALTREPTPVTTAAVSTTEYVMKTTKKPDEGPSGLAGDHQEYIYTGDKIYIGGAPTKDTEQKHTDKDENYEIDVRFKD</sequence>
<dbReference type="OrthoDB" id="6931586at2759"/>
<dbReference type="Proteomes" id="UP000789524">
    <property type="component" value="Unassembled WGS sequence"/>
</dbReference>
<dbReference type="EMBL" id="CAKASE010000049">
    <property type="protein sequence ID" value="CAG9563327.1"/>
    <property type="molecule type" value="Genomic_DNA"/>
</dbReference>
<feature type="compositionally biased region" description="Basic and acidic residues" evidence="1">
    <location>
        <begin position="65"/>
        <end position="86"/>
    </location>
</feature>